<keyword evidence="1" id="KW-0812">Transmembrane</keyword>
<keyword evidence="1" id="KW-1133">Transmembrane helix</keyword>
<dbReference type="Proteomes" id="UP000295620">
    <property type="component" value="Unassembled WGS sequence"/>
</dbReference>
<evidence type="ECO:0000313" key="5">
    <source>
        <dbReference type="Proteomes" id="UP000295620"/>
    </source>
</evidence>
<reference evidence="4 5" key="1">
    <citation type="submission" date="2019-03" db="EMBL/GenBank/DDBJ databases">
        <title>Genomic Encyclopedia of Archaeal and Bacterial Type Strains, Phase II (KMG-II): from individual species to whole genera.</title>
        <authorList>
            <person name="Goeker M."/>
        </authorList>
    </citation>
    <scope>NUCLEOTIDE SEQUENCE [LARGE SCALE GENOMIC DNA]</scope>
    <source>
        <strain evidence="4 5">DSM 19035</strain>
    </source>
</reference>
<dbReference type="AlphaFoldDB" id="A0A4R6SSQ6"/>
<evidence type="ECO:0000259" key="3">
    <source>
        <dbReference type="Pfam" id="PF16344"/>
    </source>
</evidence>
<evidence type="ECO:0000259" key="2">
    <source>
        <dbReference type="Pfam" id="PF04773"/>
    </source>
</evidence>
<dbReference type="InterPro" id="IPR006860">
    <property type="entry name" value="FecR"/>
</dbReference>
<keyword evidence="1" id="KW-0472">Membrane</keyword>
<dbReference type="Gene3D" id="2.60.120.1440">
    <property type="match status" value="1"/>
</dbReference>
<evidence type="ECO:0000313" key="4">
    <source>
        <dbReference type="EMBL" id="TDQ08425.1"/>
    </source>
</evidence>
<dbReference type="GO" id="GO:0016989">
    <property type="term" value="F:sigma factor antagonist activity"/>
    <property type="evidence" value="ECO:0007669"/>
    <property type="project" value="TreeGrafter"/>
</dbReference>
<dbReference type="PANTHER" id="PTHR30273">
    <property type="entry name" value="PERIPLASMIC SIGNAL SENSOR AND SIGMA FACTOR ACTIVATOR FECR-RELATED"/>
    <property type="match status" value="1"/>
</dbReference>
<accession>A0A4R6SSQ6</accession>
<feature type="transmembrane region" description="Helical" evidence="1">
    <location>
        <begin position="71"/>
        <end position="93"/>
    </location>
</feature>
<dbReference type="RefSeq" id="WP_133576794.1">
    <property type="nucleotide sequence ID" value="NZ_SNYC01000005.1"/>
</dbReference>
<feature type="domain" description="FecR protein" evidence="2">
    <location>
        <begin position="125"/>
        <end position="214"/>
    </location>
</feature>
<evidence type="ECO:0000256" key="1">
    <source>
        <dbReference type="SAM" id="Phobius"/>
    </source>
</evidence>
<name>A0A4R6SSQ6_9SPHI</name>
<dbReference type="PIRSF" id="PIRSF018266">
    <property type="entry name" value="FecR"/>
    <property type="match status" value="1"/>
</dbReference>
<comment type="caution">
    <text evidence="4">The sequence shown here is derived from an EMBL/GenBank/DDBJ whole genome shotgun (WGS) entry which is preliminary data.</text>
</comment>
<gene>
    <name evidence="4" type="ORF">ATK78_2938</name>
</gene>
<dbReference type="InterPro" id="IPR012373">
    <property type="entry name" value="Ferrdict_sens_TM"/>
</dbReference>
<dbReference type="Pfam" id="PF04773">
    <property type="entry name" value="FecR"/>
    <property type="match status" value="1"/>
</dbReference>
<dbReference type="InterPro" id="IPR032508">
    <property type="entry name" value="FecR_C"/>
</dbReference>
<dbReference type="Pfam" id="PF16344">
    <property type="entry name" value="FecR_C"/>
    <property type="match status" value="1"/>
</dbReference>
<organism evidence="4 5">
    <name type="scientific">Pedobacter metabolipauper</name>
    <dbReference type="NCBI Taxonomy" id="425513"/>
    <lineage>
        <taxon>Bacteria</taxon>
        <taxon>Pseudomonadati</taxon>
        <taxon>Bacteroidota</taxon>
        <taxon>Sphingobacteriia</taxon>
        <taxon>Sphingobacteriales</taxon>
        <taxon>Sphingobacteriaceae</taxon>
        <taxon>Pedobacter</taxon>
    </lineage>
</organism>
<dbReference type="OrthoDB" id="934696at2"/>
<sequence>MKAPKGDFRNPRHYPYFIKKLFSNEEWQSHPQKEELSEKASENMYAVILGKINNTNEKDQKRKELRFKLTYITRYLSAACITTILGFSLWHMVLKEPVTPKNLQAAAHAPALRRSTVWMEVKNTENRIRNIQLPDYSVVSLSPQSSLRYEKDFQKKFRDVFLIGKAYFKVKRNPERPFSVHAGGLKTTALGTSFTINTSESKHRTSVVLHTGKIVVSQTSGTQQPIYIAKAGNGLLYDTQLQTARLTKAAARPKLIPETSLHYEGTALVMKNIPLPKVISLLKESYQVNIITIGKDIDHITYTGTVDSSREQIEQVLKVICLINNLTLSRGAEQEFILQKSNK</sequence>
<dbReference type="Gene3D" id="3.55.50.30">
    <property type="match status" value="1"/>
</dbReference>
<feature type="domain" description="Protein FecR C-terminal" evidence="3">
    <location>
        <begin position="268"/>
        <end position="328"/>
    </location>
</feature>
<dbReference type="PANTHER" id="PTHR30273:SF2">
    <property type="entry name" value="PROTEIN FECR"/>
    <property type="match status" value="1"/>
</dbReference>
<dbReference type="EMBL" id="SNYC01000005">
    <property type="protein sequence ID" value="TDQ08425.1"/>
    <property type="molecule type" value="Genomic_DNA"/>
</dbReference>
<protein>
    <submittedName>
        <fullName evidence="4">FecR family protein</fullName>
    </submittedName>
</protein>
<keyword evidence="5" id="KW-1185">Reference proteome</keyword>
<proteinExistence type="predicted"/>